<keyword evidence="1" id="KW-0472">Membrane</keyword>
<organism evidence="2 3">
    <name type="scientific">Steinernema carpocapsae</name>
    <name type="common">Entomopathogenic nematode</name>
    <dbReference type="NCBI Taxonomy" id="34508"/>
    <lineage>
        <taxon>Eukaryota</taxon>
        <taxon>Metazoa</taxon>
        <taxon>Ecdysozoa</taxon>
        <taxon>Nematoda</taxon>
        <taxon>Chromadorea</taxon>
        <taxon>Rhabditida</taxon>
        <taxon>Tylenchina</taxon>
        <taxon>Panagrolaimomorpha</taxon>
        <taxon>Strongyloidoidea</taxon>
        <taxon>Steinernematidae</taxon>
        <taxon>Steinernema</taxon>
    </lineage>
</organism>
<evidence type="ECO:0000313" key="2">
    <source>
        <dbReference type="EMBL" id="TKR95183.1"/>
    </source>
</evidence>
<evidence type="ECO:0000256" key="1">
    <source>
        <dbReference type="SAM" id="Phobius"/>
    </source>
</evidence>
<reference evidence="2 3" key="1">
    <citation type="journal article" date="2015" name="Genome Biol.">
        <title>Comparative genomics of Steinernema reveals deeply conserved gene regulatory networks.</title>
        <authorList>
            <person name="Dillman A.R."/>
            <person name="Macchietto M."/>
            <person name="Porter C.F."/>
            <person name="Rogers A."/>
            <person name="Williams B."/>
            <person name="Antoshechkin I."/>
            <person name="Lee M.M."/>
            <person name="Goodwin Z."/>
            <person name="Lu X."/>
            <person name="Lewis E.E."/>
            <person name="Goodrich-Blair H."/>
            <person name="Stock S.P."/>
            <person name="Adams B.J."/>
            <person name="Sternberg P.W."/>
            <person name="Mortazavi A."/>
        </authorList>
    </citation>
    <scope>NUCLEOTIDE SEQUENCE [LARGE SCALE GENOMIC DNA]</scope>
    <source>
        <strain evidence="2 3">ALL</strain>
    </source>
</reference>
<reference evidence="2 3" key="2">
    <citation type="journal article" date="2019" name="G3 (Bethesda)">
        <title>Hybrid Assembly of the Genome of the Entomopathogenic Nematode Steinernema carpocapsae Identifies the X-Chromosome.</title>
        <authorList>
            <person name="Serra L."/>
            <person name="Macchietto M."/>
            <person name="Macias-Munoz A."/>
            <person name="McGill C.J."/>
            <person name="Rodriguez I.M."/>
            <person name="Rodriguez B."/>
            <person name="Murad R."/>
            <person name="Mortazavi A."/>
        </authorList>
    </citation>
    <scope>NUCLEOTIDE SEQUENCE [LARGE SCALE GENOMIC DNA]</scope>
    <source>
        <strain evidence="2 3">ALL</strain>
    </source>
</reference>
<keyword evidence="3" id="KW-1185">Reference proteome</keyword>
<comment type="caution">
    <text evidence="2">The sequence shown here is derived from an EMBL/GenBank/DDBJ whole genome shotgun (WGS) entry which is preliminary data.</text>
</comment>
<feature type="transmembrane region" description="Helical" evidence="1">
    <location>
        <begin position="12"/>
        <end position="34"/>
    </location>
</feature>
<sequence>MHFVRNKRHLRCLSKCLFISLLGILSIWLAFSFFHNVTEPVLETRNFVLEKRSVGKYTKRDAIPVHIEDLFKFEQLKIVALDPAILDCVTKGKCMLLTASESTQIGTFLKDTGEVRKVFEEHFKSSEWKIEVLSLHTAVVTRHYWQGYDRKMVISVIQENPEKHYWKVEKDENVEIVEKAFDRFNTTEILGITVPASIPRFQLWWKNGRFISCNQTLAKDFLSNTSIIQKIHIKNSKSSPTCSSTPIRFRPLLSERFLGGTEIAE</sequence>
<evidence type="ECO:0000313" key="3">
    <source>
        <dbReference type="Proteomes" id="UP000298663"/>
    </source>
</evidence>
<protein>
    <submittedName>
        <fullName evidence="2">Uncharacterized protein</fullName>
    </submittedName>
</protein>
<name>A0A4U5PFQ3_STECR</name>
<dbReference type="AlphaFoldDB" id="A0A4U5PFQ3"/>
<keyword evidence="1" id="KW-1133">Transmembrane helix</keyword>
<accession>A0A4U5PFQ3</accession>
<dbReference type="Proteomes" id="UP000298663">
    <property type="component" value="Unassembled WGS sequence"/>
</dbReference>
<keyword evidence="1" id="KW-0812">Transmembrane</keyword>
<dbReference type="EMBL" id="AZBU02000002">
    <property type="protein sequence ID" value="TKR95183.1"/>
    <property type="molecule type" value="Genomic_DNA"/>
</dbReference>
<gene>
    <name evidence="2" type="ORF">L596_009385</name>
</gene>
<proteinExistence type="predicted"/>